<evidence type="ECO:0000313" key="11">
    <source>
        <dbReference type="EMBL" id="GMG82633.1"/>
    </source>
</evidence>
<dbReference type="HAMAP" id="MF_00484">
    <property type="entry name" value="Glycogen_synth"/>
    <property type="match status" value="1"/>
</dbReference>
<dbReference type="EMBL" id="BSYI01000012">
    <property type="protein sequence ID" value="GMG82633.1"/>
    <property type="molecule type" value="Genomic_DNA"/>
</dbReference>
<evidence type="ECO:0000256" key="6">
    <source>
        <dbReference type="ARBA" id="ARBA00022679"/>
    </source>
</evidence>
<evidence type="ECO:0000259" key="10">
    <source>
        <dbReference type="Pfam" id="PF08323"/>
    </source>
</evidence>
<comment type="caution">
    <text evidence="11">The sequence shown here is derived from an EMBL/GenBank/DDBJ whole genome shotgun (WGS) entry which is preliminary data.</text>
</comment>
<dbReference type="PANTHER" id="PTHR45825">
    <property type="entry name" value="GRANULE-BOUND STARCH SYNTHASE 1, CHLOROPLASTIC/AMYLOPLASTIC"/>
    <property type="match status" value="1"/>
</dbReference>
<gene>
    <name evidence="8 11" type="primary">glgA</name>
    <name evidence="11" type="ORF">LNKW23_18460</name>
</gene>
<comment type="pathway">
    <text evidence="3 8">Glycan biosynthesis; glycogen biosynthesis.</text>
</comment>
<keyword evidence="7 8" id="KW-0320">Glycogen biosynthesis</keyword>
<evidence type="ECO:0000256" key="4">
    <source>
        <dbReference type="ARBA" id="ARBA00010281"/>
    </source>
</evidence>
<dbReference type="Gene3D" id="3.40.50.2000">
    <property type="entry name" value="Glycogen Phosphorylase B"/>
    <property type="match status" value="2"/>
</dbReference>
<keyword evidence="6 8" id="KW-0808">Transferase</keyword>
<reference evidence="11 12" key="1">
    <citation type="submission" date="2023-04" db="EMBL/GenBank/DDBJ databases">
        <title>Marinoamorphus aggregata gen. nov., sp. Nov., isolate from tissue of brittle star Ophioplocus japonicus.</title>
        <authorList>
            <person name="Kawano K."/>
            <person name="Sawayama S."/>
            <person name="Nakagawa S."/>
        </authorList>
    </citation>
    <scope>NUCLEOTIDE SEQUENCE [LARGE SCALE GENOMIC DNA]</scope>
    <source>
        <strain evidence="11 12">NKW23</strain>
    </source>
</reference>
<dbReference type="Pfam" id="PF08323">
    <property type="entry name" value="Glyco_transf_5"/>
    <property type="match status" value="1"/>
</dbReference>
<organism evidence="11 12">
    <name type="scientific">Paralimibaculum aggregatum</name>
    <dbReference type="NCBI Taxonomy" id="3036245"/>
    <lineage>
        <taxon>Bacteria</taxon>
        <taxon>Pseudomonadati</taxon>
        <taxon>Pseudomonadota</taxon>
        <taxon>Alphaproteobacteria</taxon>
        <taxon>Rhodobacterales</taxon>
        <taxon>Paracoccaceae</taxon>
        <taxon>Paralimibaculum</taxon>
    </lineage>
</organism>
<evidence type="ECO:0000256" key="7">
    <source>
        <dbReference type="ARBA" id="ARBA00023056"/>
    </source>
</evidence>
<evidence type="ECO:0000256" key="3">
    <source>
        <dbReference type="ARBA" id="ARBA00004964"/>
    </source>
</evidence>
<dbReference type="PANTHER" id="PTHR45825:SF11">
    <property type="entry name" value="ALPHA AMYLASE DOMAIN-CONTAINING PROTEIN"/>
    <property type="match status" value="1"/>
</dbReference>
<comment type="similarity">
    <text evidence="4 8">Belongs to the glycosyltransferase 1 family. Bacterial/plant glycogen synthase subfamily.</text>
</comment>
<keyword evidence="12" id="KW-1185">Reference proteome</keyword>
<dbReference type="Proteomes" id="UP001239909">
    <property type="component" value="Unassembled WGS sequence"/>
</dbReference>
<dbReference type="InterPro" id="IPR011835">
    <property type="entry name" value="GS/SS"/>
</dbReference>
<feature type="binding site" evidence="8">
    <location>
        <position position="15"/>
    </location>
    <ligand>
        <name>ADP-alpha-D-glucose</name>
        <dbReference type="ChEBI" id="CHEBI:57498"/>
    </ligand>
</feature>
<feature type="domain" description="Starch synthase catalytic" evidence="10">
    <location>
        <begin position="2"/>
        <end position="235"/>
    </location>
</feature>
<feature type="domain" description="Glycosyl transferase family 1" evidence="9">
    <location>
        <begin position="290"/>
        <end position="444"/>
    </location>
</feature>
<name>A0ABQ6LN60_9RHOB</name>
<dbReference type="EC" id="2.4.1.21" evidence="8"/>
<comment type="function">
    <text evidence="2 8">Synthesizes alpha-1,4-glucan chains using ADP-glucose.</text>
</comment>
<protein>
    <recommendedName>
        <fullName evidence="8">Glycogen synthase</fullName>
        <ecNumber evidence="8">2.4.1.21</ecNumber>
    </recommendedName>
    <alternativeName>
        <fullName evidence="8">Starch [bacterial glycogen] synthase</fullName>
    </alternativeName>
</protein>
<sequence length="489" mass="51173">MKVLFVASECAPFVKTGGLADVIGAVPKTLAALGAEVRILLPAYPALREHAAAADTVLAIDDLFGGPAALRAVTAEGLDLLLLDAPHLFDRPGNIYLGPDGADWADNHLRFGALCRIGARVALDGVAGWAPDILHAHDWQAGLIPVYLRQAGGAVPKSVVTVHNIAFQGLFDAAVCAELGVEPESFVSERAEYFGKLGFLKGGLACCDRITTVSPTYARELLTPEFGMGLHGVLQARSADLSGILNGIDLDAWDPGADPSLAATYTARSLKKKAANRAAIEQRFGLDAAADGDGPLFCVVSRLTEQKGLDLLLAVLPGLVARGARLALLGSGDKSLEAGFVAAAHRFKGSVGVEIGYDEPLSHLMQGGSDAILIPSRFEPCGLTQLYGLRYGTLPVVARTGGLADTVIDANEAAILAGCATGVQFAPVTAQALDQAIARTCELYRQPALWQKMMRQAMKHPVGWDQSARAYLALYAGLLGEAPAEPAPA</sequence>
<evidence type="ECO:0000256" key="1">
    <source>
        <dbReference type="ARBA" id="ARBA00001478"/>
    </source>
</evidence>
<evidence type="ECO:0000256" key="5">
    <source>
        <dbReference type="ARBA" id="ARBA00022676"/>
    </source>
</evidence>
<dbReference type="SUPFAM" id="SSF53756">
    <property type="entry name" value="UDP-Glycosyltransferase/glycogen phosphorylase"/>
    <property type="match status" value="1"/>
</dbReference>
<evidence type="ECO:0000313" key="12">
    <source>
        <dbReference type="Proteomes" id="UP001239909"/>
    </source>
</evidence>
<accession>A0ABQ6LN60</accession>
<dbReference type="NCBIfam" id="TIGR02095">
    <property type="entry name" value="glgA"/>
    <property type="match status" value="1"/>
</dbReference>
<evidence type="ECO:0000256" key="8">
    <source>
        <dbReference type="HAMAP-Rule" id="MF_00484"/>
    </source>
</evidence>
<evidence type="ECO:0000259" key="9">
    <source>
        <dbReference type="Pfam" id="PF00534"/>
    </source>
</evidence>
<dbReference type="InterPro" id="IPR001296">
    <property type="entry name" value="Glyco_trans_1"/>
</dbReference>
<comment type="catalytic activity">
    <reaction evidence="1 8">
        <text>[(1-&gt;4)-alpha-D-glucosyl](n) + ADP-alpha-D-glucose = [(1-&gt;4)-alpha-D-glucosyl](n+1) + ADP + H(+)</text>
        <dbReference type="Rhea" id="RHEA:18189"/>
        <dbReference type="Rhea" id="RHEA-COMP:9584"/>
        <dbReference type="Rhea" id="RHEA-COMP:9587"/>
        <dbReference type="ChEBI" id="CHEBI:15378"/>
        <dbReference type="ChEBI" id="CHEBI:15444"/>
        <dbReference type="ChEBI" id="CHEBI:57498"/>
        <dbReference type="ChEBI" id="CHEBI:456216"/>
        <dbReference type="EC" id="2.4.1.21"/>
    </reaction>
</comment>
<evidence type="ECO:0000256" key="2">
    <source>
        <dbReference type="ARBA" id="ARBA00002764"/>
    </source>
</evidence>
<dbReference type="CDD" id="cd03791">
    <property type="entry name" value="GT5_Glycogen_synthase_DULL1-like"/>
    <property type="match status" value="1"/>
</dbReference>
<keyword evidence="5 8" id="KW-0328">Glycosyltransferase</keyword>
<dbReference type="Pfam" id="PF00534">
    <property type="entry name" value="Glycos_transf_1"/>
    <property type="match status" value="1"/>
</dbReference>
<proteinExistence type="inferred from homology"/>
<dbReference type="InterPro" id="IPR013534">
    <property type="entry name" value="Starch_synth_cat_dom"/>
</dbReference>
<dbReference type="RefSeq" id="WP_285671422.1">
    <property type="nucleotide sequence ID" value="NZ_BSYI01000012.1"/>
</dbReference>
<dbReference type="NCBIfam" id="NF001899">
    <property type="entry name" value="PRK00654.1-2"/>
    <property type="match status" value="1"/>
</dbReference>